<dbReference type="AlphaFoldDB" id="I3ZB57"/>
<dbReference type="Proteomes" id="UP000006056">
    <property type="component" value="Chromosome"/>
</dbReference>
<feature type="transmembrane region" description="Helical" evidence="1">
    <location>
        <begin position="162"/>
        <end position="182"/>
    </location>
</feature>
<evidence type="ECO:0000256" key="1">
    <source>
        <dbReference type="SAM" id="Phobius"/>
    </source>
</evidence>
<proteinExistence type="predicted"/>
<dbReference type="EMBL" id="CP003379">
    <property type="protein sequence ID" value="AFL86475.1"/>
    <property type="molecule type" value="Genomic_DNA"/>
</dbReference>
<keyword evidence="1" id="KW-1133">Transmembrane helix</keyword>
<dbReference type="OrthoDB" id="123418at2"/>
<dbReference type="RefSeq" id="WP_014784044.1">
    <property type="nucleotide sequence ID" value="NC_018014.1"/>
</dbReference>
<keyword evidence="3" id="KW-1185">Reference proteome</keyword>
<feature type="transmembrane region" description="Helical" evidence="1">
    <location>
        <begin position="44"/>
        <end position="64"/>
    </location>
</feature>
<dbReference type="eggNOG" id="ENOG5033BUG">
    <property type="taxonomic scope" value="Bacteria"/>
</dbReference>
<keyword evidence="1" id="KW-0812">Transmembrane</keyword>
<evidence type="ECO:0000313" key="2">
    <source>
        <dbReference type="EMBL" id="AFL86475.1"/>
    </source>
</evidence>
<accession>I3ZB57</accession>
<evidence type="ECO:0000313" key="3">
    <source>
        <dbReference type="Proteomes" id="UP000006056"/>
    </source>
</evidence>
<dbReference type="KEGG" id="trs:Terro_0124"/>
<sequence length="196" mass="20584">MSKVRSIVTAGQARGRAMGALFFVGFGELWLLLGLGSVAGAHRVAQMVAVVVGVVCLVAALGLLRRAKALPAGVPDAVEDERARRMFRAVNIIQWVSVGTAVAILSILHLREYVVTAIAVIVGLHLFPLAGTFRNPQHYVTGALLVLWPLGCLALLPRGQVSGVTALGAGVILMLSAIATLARNVGLWHEGALAER</sequence>
<feature type="transmembrane region" description="Helical" evidence="1">
    <location>
        <begin position="85"/>
        <end position="107"/>
    </location>
</feature>
<feature type="transmembrane region" description="Helical" evidence="1">
    <location>
        <begin position="20"/>
        <end position="38"/>
    </location>
</feature>
<dbReference type="HOGENOM" id="CLU_1389637_0_0_0"/>
<protein>
    <submittedName>
        <fullName evidence="2">Uncharacterized protein</fullName>
    </submittedName>
</protein>
<gene>
    <name evidence="2" type="ordered locus">Terro_0124</name>
</gene>
<feature type="transmembrane region" description="Helical" evidence="1">
    <location>
        <begin position="113"/>
        <end position="131"/>
    </location>
</feature>
<name>I3ZB57_TERRK</name>
<keyword evidence="1" id="KW-0472">Membrane</keyword>
<reference evidence="2 3" key="1">
    <citation type="submission" date="2012-06" db="EMBL/GenBank/DDBJ databases">
        <title>Complete genome of Terriglobus roseus DSM 18391.</title>
        <authorList>
            <consortium name="US DOE Joint Genome Institute (JGI-PGF)"/>
            <person name="Lucas S."/>
            <person name="Copeland A."/>
            <person name="Lapidus A."/>
            <person name="Glavina del Rio T."/>
            <person name="Dalin E."/>
            <person name="Tice H."/>
            <person name="Bruce D."/>
            <person name="Goodwin L."/>
            <person name="Pitluck S."/>
            <person name="Peters L."/>
            <person name="Mikhailova N."/>
            <person name="Munk A.C.C."/>
            <person name="Kyrpides N."/>
            <person name="Mavromatis K."/>
            <person name="Ivanova N."/>
            <person name="Brettin T."/>
            <person name="Detter J.C."/>
            <person name="Han C."/>
            <person name="Larimer F."/>
            <person name="Land M."/>
            <person name="Hauser L."/>
            <person name="Markowitz V."/>
            <person name="Cheng J.-F."/>
            <person name="Hugenholtz P."/>
            <person name="Woyke T."/>
            <person name="Wu D."/>
            <person name="Brambilla E."/>
            <person name="Klenk H.-P."/>
            <person name="Eisen J.A."/>
        </authorList>
    </citation>
    <scope>NUCLEOTIDE SEQUENCE [LARGE SCALE GENOMIC DNA]</scope>
    <source>
        <strain evidence="3">DSM 18391 / NRRL B-41598 / KBS 63</strain>
    </source>
</reference>
<organism evidence="2 3">
    <name type="scientific">Terriglobus roseus (strain DSM 18391 / NRRL B-41598 / KBS 63)</name>
    <dbReference type="NCBI Taxonomy" id="926566"/>
    <lineage>
        <taxon>Bacteria</taxon>
        <taxon>Pseudomonadati</taxon>
        <taxon>Acidobacteriota</taxon>
        <taxon>Terriglobia</taxon>
        <taxon>Terriglobales</taxon>
        <taxon>Acidobacteriaceae</taxon>
        <taxon>Terriglobus</taxon>
    </lineage>
</organism>
<feature type="transmembrane region" description="Helical" evidence="1">
    <location>
        <begin position="138"/>
        <end position="156"/>
    </location>
</feature>